<dbReference type="Ensembl" id="ENSECAT00000064945.2">
    <property type="protein sequence ID" value="ENSECAP00000041213.2"/>
    <property type="gene ID" value="ENSECAG00000040086.2"/>
</dbReference>
<sequence length="119" mass="12442">MVGSKELTTKNGVGSSQKQGMAKKMIPEGANGNEVGGRSEAGREGVPGLFLPSAIETRDRRAGPPGVPGTPSVVKAGVSVRSPAGKRCHIQIQQNLIRGLRSSAQPCRAPSLPRLCIFR</sequence>
<reference evidence="2" key="3">
    <citation type="submission" date="2025-09" db="UniProtKB">
        <authorList>
            <consortium name="Ensembl"/>
        </authorList>
    </citation>
    <scope>IDENTIFICATION</scope>
    <source>
        <strain evidence="2">Thoroughbred</strain>
    </source>
</reference>
<proteinExistence type="predicted"/>
<dbReference type="GeneTree" id="ENSGT01030000238136"/>
<evidence type="ECO:0000256" key="1">
    <source>
        <dbReference type="SAM" id="MobiDB-lite"/>
    </source>
</evidence>
<reference evidence="2" key="2">
    <citation type="submission" date="2025-08" db="UniProtKB">
        <authorList>
            <consortium name="Ensembl"/>
        </authorList>
    </citation>
    <scope>IDENTIFICATION</scope>
    <source>
        <strain evidence="2">Thoroughbred</strain>
    </source>
</reference>
<name>A0A3Q2LJ50_HORSE</name>
<dbReference type="PaxDb" id="9796-ENSECAP00000041213"/>
<dbReference type="Bgee" id="ENSECAG00000040086">
    <property type="expression patterns" value="Expressed in trophoblast and 3 other cell types or tissues"/>
</dbReference>
<organism evidence="2 3">
    <name type="scientific">Equus caballus</name>
    <name type="common">Horse</name>
    <dbReference type="NCBI Taxonomy" id="9796"/>
    <lineage>
        <taxon>Eukaryota</taxon>
        <taxon>Metazoa</taxon>
        <taxon>Chordata</taxon>
        <taxon>Craniata</taxon>
        <taxon>Vertebrata</taxon>
        <taxon>Euteleostomi</taxon>
        <taxon>Mammalia</taxon>
        <taxon>Eutheria</taxon>
        <taxon>Laurasiatheria</taxon>
        <taxon>Perissodactyla</taxon>
        <taxon>Equidae</taxon>
        <taxon>Equus</taxon>
    </lineage>
</organism>
<accession>A0A3Q2LJ50</accession>
<feature type="region of interest" description="Disordered" evidence="1">
    <location>
        <begin position="1"/>
        <end position="75"/>
    </location>
</feature>
<dbReference type="InParanoid" id="A0A3Q2LJ50"/>
<keyword evidence="3" id="KW-1185">Reference proteome</keyword>
<evidence type="ECO:0000313" key="2">
    <source>
        <dbReference type="Ensembl" id="ENSECAP00000041213.2"/>
    </source>
</evidence>
<evidence type="ECO:0000313" key="3">
    <source>
        <dbReference type="Proteomes" id="UP000002281"/>
    </source>
</evidence>
<protein>
    <submittedName>
        <fullName evidence="2">Uncharacterized protein</fullName>
    </submittedName>
</protein>
<reference evidence="2 3" key="1">
    <citation type="journal article" date="2009" name="Science">
        <title>Genome sequence, comparative analysis, and population genetics of the domestic horse.</title>
        <authorList>
            <consortium name="Broad Institute Genome Sequencing Platform"/>
            <consortium name="Broad Institute Whole Genome Assembly Team"/>
            <person name="Wade C.M."/>
            <person name="Giulotto E."/>
            <person name="Sigurdsson S."/>
            <person name="Zoli M."/>
            <person name="Gnerre S."/>
            <person name="Imsland F."/>
            <person name="Lear T.L."/>
            <person name="Adelson D.L."/>
            <person name="Bailey E."/>
            <person name="Bellone R.R."/>
            <person name="Bloecker H."/>
            <person name="Distl O."/>
            <person name="Edgar R.C."/>
            <person name="Garber M."/>
            <person name="Leeb T."/>
            <person name="Mauceli E."/>
            <person name="MacLeod J.N."/>
            <person name="Penedo M.C.T."/>
            <person name="Raison J.M."/>
            <person name="Sharpe T."/>
            <person name="Vogel J."/>
            <person name="Andersson L."/>
            <person name="Antczak D.F."/>
            <person name="Biagi T."/>
            <person name="Binns M.M."/>
            <person name="Chowdhary B.P."/>
            <person name="Coleman S.J."/>
            <person name="Della Valle G."/>
            <person name="Fryc S."/>
            <person name="Guerin G."/>
            <person name="Hasegawa T."/>
            <person name="Hill E.W."/>
            <person name="Jurka J."/>
            <person name="Kiialainen A."/>
            <person name="Lindgren G."/>
            <person name="Liu J."/>
            <person name="Magnani E."/>
            <person name="Mickelson J.R."/>
            <person name="Murray J."/>
            <person name="Nergadze S.G."/>
            <person name="Onofrio R."/>
            <person name="Pedroni S."/>
            <person name="Piras M.F."/>
            <person name="Raudsepp T."/>
            <person name="Rocchi M."/>
            <person name="Roeed K.H."/>
            <person name="Ryder O.A."/>
            <person name="Searle S."/>
            <person name="Skow L."/>
            <person name="Swinburne J.E."/>
            <person name="Syvaenen A.C."/>
            <person name="Tozaki T."/>
            <person name="Valberg S.J."/>
            <person name="Vaudin M."/>
            <person name="White J.R."/>
            <person name="Zody M.C."/>
            <person name="Lander E.S."/>
            <person name="Lindblad-Toh K."/>
        </authorList>
    </citation>
    <scope>NUCLEOTIDE SEQUENCE [LARGE SCALE GENOMIC DNA]</scope>
    <source>
        <strain evidence="2 3">Thoroughbred</strain>
    </source>
</reference>
<feature type="compositionally biased region" description="Polar residues" evidence="1">
    <location>
        <begin position="9"/>
        <end position="19"/>
    </location>
</feature>
<dbReference type="AlphaFoldDB" id="A0A3Q2LJ50"/>
<dbReference type="Proteomes" id="UP000002281">
    <property type="component" value="Chromosome 2"/>
</dbReference>